<name>A0A5R8WJC2_9BACT</name>
<evidence type="ECO:0000313" key="2">
    <source>
        <dbReference type="Proteomes" id="UP000305517"/>
    </source>
</evidence>
<gene>
    <name evidence="1" type="ORF">FDY95_23290</name>
</gene>
<accession>A0A5R8WJC2</accession>
<proteinExistence type="predicted"/>
<protein>
    <recommendedName>
        <fullName evidence="3">DUF3244 domain-containing protein</fullName>
    </recommendedName>
</protein>
<comment type="caution">
    <text evidence="1">The sequence shown here is derived from an EMBL/GenBank/DDBJ whole genome shotgun (WGS) entry which is preliminary data.</text>
</comment>
<sequence>MPLFAFLSMLWLTGPASPAADLWPRRVHVAPGRMHRGRTAAVRIIGFSDQPVELRILNYQGLTVWETRLLPACYVYHHRLRLPGQLGPGNYLVLLQAEERPWQARTWLMIR</sequence>
<reference evidence="1 2" key="1">
    <citation type="submission" date="2019-05" db="EMBL/GenBank/DDBJ databases">
        <title>Hymenobacter edaphi sp. nov., isolated from abandoned arsenic-contaminated farmland soil.</title>
        <authorList>
            <person name="Nie L."/>
        </authorList>
    </citation>
    <scope>NUCLEOTIDE SEQUENCE [LARGE SCALE GENOMIC DNA]</scope>
    <source>
        <strain evidence="1 2">1-3-3-8</strain>
    </source>
</reference>
<evidence type="ECO:0000313" key="1">
    <source>
        <dbReference type="EMBL" id="TLM88761.1"/>
    </source>
</evidence>
<organism evidence="1 2">
    <name type="scientific">Hymenobacter jeollabukensis</name>
    <dbReference type="NCBI Taxonomy" id="2025313"/>
    <lineage>
        <taxon>Bacteria</taxon>
        <taxon>Pseudomonadati</taxon>
        <taxon>Bacteroidota</taxon>
        <taxon>Cytophagia</taxon>
        <taxon>Cytophagales</taxon>
        <taxon>Hymenobacteraceae</taxon>
        <taxon>Hymenobacter</taxon>
    </lineage>
</organism>
<dbReference type="RefSeq" id="WP_138081645.1">
    <property type="nucleotide sequence ID" value="NZ_VAJM01000016.1"/>
</dbReference>
<dbReference type="AlphaFoldDB" id="A0A5R8WJC2"/>
<dbReference type="EMBL" id="VAJM01000016">
    <property type="protein sequence ID" value="TLM88761.1"/>
    <property type="molecule type" value="Genomic_DNA"/>
</dbReference>
<evidence type="ECO:0008006" key="3">
    <source>
        <dbReference type="Google" id="ProtNLM"/>
    </source>
</evidence>
<keyword evidence="2" id="KW-1185">Reference proteome</keyword>
<dbReference type="Proteomes" id="UP000305517">
    <property type="component" value="Unassembled WGS sequence"/>
</dbReference>